<feature type="domain" description="Uroporphyrinogen decarboxylase (URO-D)" evidence="14">
    <location>
        <begin position="163"/>
        <end position="179"/>
    </location>
</feature>
<keyword evidence="9 10" id="KW-0627">Porphyrin biosynthesis</keyword>
<protein>
    <recommendedName>
        <fullName evidence="5 10">Uroporphyrinogen decarboxylase</fullName>
        <shortName evidence="10">UPD</shortName>
        <shortName evidence="10">URO-D</shortName>
        <ecNumber evidence="5 10">4.1.1.37</ecNumber>
    </recommendedName>
</protein>
<comment type="similarity">
    <text evidence="3 10 12">Belongs to the uroporphyrinogen decarboxylase family.</text>
</comment>
<dbReference type="PROSITE" id="PS00907">
    <property type="entry name" value="UROD_2"/>
    <property type="match status" value="1"/>
</dbReference>
<gene>
    <name evidence="10" type="primary">hemE</name>
    <name evidence="15" type="ORF">SAMN05660895_0048</name>
</gene>
<dbReference type="HAMAP" id="MF_00218">
    <property type="entry name" value="URO_D"/>
    <property type="match status" value="1"/>
</dbReference>
<name>A0A1I7MXK7_9BACT</name>
<evidence type="ECO:0000256" key="11">
    <source>
        <dbReference type="RuleBase" id="RU000554"/>
    </source>
</evidence>
<evidence type="ECO:0000256" key="1">
    <source>
        <dbReference type="ARBA" id="ARBA00004514"/>
    </source>
</evidence>
<feature type="binding site" evidence="10">
    <location>
        <begin position="49"/>
        <end position="53"/>
    </location>
    <ligand>
        <name>substrate</name>
    </ligand>
</feature>
<comment type="function">
    <text evidence="10">Catalyzes the decarboxylation of four acetate groups of uroporphyrinogen-III to yield coproporphyrinogen-III.</text>
</comment>
<dbReference type="AlphaFoldDB" id="A0A1I7MXK7"/>
<evidence type="ECO:0000256" key="3">
    <source>
        <dbReference type="ARBA" id="ARBA00009935"/>
    </source>
</evidence>
<dbReference type="InterPro" id="IPR038071">
    <property type="entry name" value="UROD/MetE-like_sf"/>
</dbReference>
<accession>A0A1I7MXK7</accession>
<comment type="pathway">
    <text evidence="2 10 11">Porphyrin-containing compound metabolism; protoporphyrin-IX biosynthesis; coproporphyrinogen-III from 5-aminolevulinate: step 4/4.</text>
</comment>
<feature type="binding site" evidence="10">
    <location>
        <position position="68"/>
    </location>
    <ligand>
        <name>substrate</name>
    </ligand>
</feature>
<dbReference type="InterPro" id="IPR006361">
    <property type="entry name" value="Uroporphyrinogen_deCO2ase_HemE"/>
</dbReference>
<reference evidence="16" key="1">
    <citation type="submission" date="2016-10" db="EMBL/GenBank/DDBJ databases">
        <authorList>
            <person name="Varghese N."/>
            <person name="Submissions S."/>
        </authorList>
    </citation>
    <scope>NUCLEOTIDE SEQUENCE [LARGE SCALE GENOMIC DNA]</scope>
    <source>
        <strain evidence="16">DSM 14807</strain>
    </source>
</reference>
<feature type="binding site" evidence="10">
    <location>
        <position position="175"/>
    </location>
    <ligand>
        <name>substrate</name>
    </ligand>
</feature>
<evidence type="ECO:0000256" key="6">
    <source>
        <dbReference type="ARBA" id="ARBA00022490"/>
    </source>
</evidence>
<comment type="catalytic activity">
    <reaction evidence="10 11">
        <text>uroporphyrinogen III + 4 H(+) = coproporphyrinogen III + 4 CO2</text>
        <dbReference type="Rhea" id="RHEA:19865"/>
        <dbReference type="ChEBI" id="CHEBI:15378"/>
        <dbReference type="ChEBI" id="CHEBI:16526"/>
        <dbReference type="ChEBI" id="CHEBI:57308"/>
        <dbReference type="ChEBI" id="CHEBI:57309"/>
        <dbReference type="EC" id="4.1.1.37"/>
    </reaction>
</comment>
<dbReference type="STRING" id="1393122.SAMN05660895_0048"/>
<keyword evidence="6 10" id="KW-0963">Cytoplasm</keyword>
<keyword evidence="7 10" id="KW-0210">Decarboxylase</keyword>
<feature type="binding site" evidence="10">
    <location>
        <position position="98"/>
    </location>
    <ligand>
        <name>substrate</name>
    </ligand>
</feature>
<feature type="binding site" evidence="10">
    <location>
        <position position="230"/>
    </location>
    <ligand>
        <name>substrate</name>
    </ligand>
</feature>
<keyword evidence="16" id="KW-1185">Reference proteome</keyword>
<comment type="subunit">
    <text evidence="4 10">Homodimer.</text>
</comment>
<dbReference type="InterPro" id="IPR000257">
    <property type="entry name" value="Uroporphyrinogen_deCOase"/>
</dbReference>
<evidence type="ECO:0000256" key="4">
    <source>
        <dbReference type="ARBA" id="ARBA00011738"/>
    </source>
</evidence>
<dbReference type="FunFam" id="3.20.20.210:FF:000008">
    <property type="entry name" value="Uroporphyrinogen decarboxylase"/>
    <property type="match status" value="1"/>
</dbReference>
<dbReference type="PANTHER" id="PTHR21091:SF169">
    <property type="entry name" value="UROPORPHYRINOGEN DECARBOXYLASE"/>
    <property type="match status" value="1"/>
</dbReference>
<feature type="site" description="Transition state stabilizer" evidence="10">
    <location>
        <position position="98"/>
    </location>
</feature>
<proteinExistence type="inferred from homology"/>
<dbReference type="EMBL" id="FPCJ01000001">
    <property type="protein sequence ID" value="SFV27153.1"/>
    <property type="molecule type" value="Genomic_DNA"/>
</dbReference>
<sequence>MLILALSPGCHLAIKKLNPQFRLLMIQNDLLLKSLRGEPVNRPPVWMMRQAGRFLPSYQHLREKYDFFTRCQTPELVADITCLPVDELGVDAAILFSDILVVPQAMGVHIDMQEGRGPVIHQPIEKPEDVNRLEEPDVTHTLGYVFQGIQATLEKLNGRVPLIGFAGAPWTLLCYLVEGKGSAGFEQARAFCYRYPDAAHALLEKITRVTIAYLQHQVKAGVHCVQVFDSWAGLLGPEGFQQFALPYLQQISRSLSAFCPVILFPKGAWFGLASLCHSGAAAIGIDWQTEAGFARKATNHELTLQGNLDPTVLLTDPVTIRRQTFRMIQAFGKEKYIANLGHGILPQTPVENARAFVQAVQSFSESWID</sequence>
<dbReference type="GO" id="GO:0006782">
    <property type="term" value="P:protoporphyrinogen IX biosynthetic process"/>
    <property type="evidence" value="ECO:0007669"/>
    <property type="project" value="UniProtKB-UniRule"/>
</dbReference>
<evidence type="ECO:0000259" key="14">
    <source>
        <dbReference type="PROSITE" id="PS00907"/>
    </source>
</evidence>
<evidence type="ECO:0000256" key="12">
    <source>
        <dbReference type="RuleBase" id="RU004169"/>
    </source>
</evidence>
<evidence type="ECO:0000256" key="5">
    <source>
        <dbReference type="ARBA" id="ARBA00012288"/>
    </source>
</evidence>
<dbReference type="EC" id="4.1.1.37" evidence="5 10"/>
<feature type="binding site" evidence="10">
    <location>
        <position position="342"/>
    </location>
    <ligand>
        <name>substrate</name>
    </ligand>
</feature>
<dbReference type="PROSITE" id="PS00906">
    <property type="entry name" value="UROD_1"/>
    <property type="match status" value="1"/>
</dbReference>
<dbReference type="GO" id="GO:0005829">
    <property type="term" value="C:cytosol"/>
    <property type="evidence" value="ECO:0007669"/>
    <property type="project" value="UniProtKB-SubCell"/>
</dbReference>
<evidence type="ECO:0000256" key="8">
    <source>
        <dbReference type="ARBA" id="ARBA00023239"/>
    </source>
</evidence>
<evidence type="ECO:0000256" key="2">
    <source>
        <dbReference type="ARBA" id="ARBA00004804"/>
    </source>
</evidence>
<evidence type="ECO:0000313" key="16">
    <source>
        <dbReference type="Proteomes" id="UP000199537"/>
    </source>
</evidence>
<dbReference type="SUPFAM" id="SSF51726">
    <property type="entry name" value="UROD/MetE-like"/>
    <property type="match status" value="1"/>
</dbReference>
<dbReference type="Pfam" id="PF01208">
    <property type="entry name" value="URO-D"/>
    <property type="match status" value="1"/>
</dbReference>
<dbReference type="Gene3D" id="3.20.20.210">
    <property type="match status" value="1"/>
</dbReference>
<dbReference type="UniPathway" id="UPA00251">
    <property type="reaction ID" value="UER00321"/>
</dbReference>
<organism evidence="15 16">
    <name type="scientific">Thermoflavifilum thermophilum</name>
    <dbReference type="NCBI Taxonomy" id="1393122"/>
    <lineage>
        <taxon>Bacteria</taxon>
        <taxon>Pseudomonadati</taxon>
        <taxon>Bacteroidota</taxon>
        <taxon>Chitinophagia</taxon>
        <taxon>Chitinophagales</taxon>
        <taxon>Chitinophagaceae</taxon>
        <taxon>Thermoflavifilum</taxon>
    </lineage>
</organism>
<dbReference type="GO" id="GO:0004853">
    <property type="term" value="F:uroporphyrinogen decarboxylase activity"/>
    <property type="evidence" value="ECO:0007669"/>
    <property type="project" value="UniProtKB-UniRule"/>
</dbReference>
<evidence type="ECO:0000256" key="7">
    <source>
        <dbReference type="ARBA" id="ARBA00022793"/>
    </source>
</evidence>
<evidence type="ECO:0000313" key="15">
    <source>
        <dbReference type="EMBL" id="SFV27153.1"/>
    </source>
</evidence>
<evidence type="ECO:0000256" key="10">
    <source>
        <dbReference type="HAMAP-Rule" id="MF_00218"/>
    </source>
</evidence>
<dbReference type="PANTHER" id="PTHR21091">
    <property type="entry name" value="METHYLTETRAHYDROFOLATE:HOMOCYSTEINE METHYLTRANSFERASE RELATED"/>
    <property type="match status" value="1"/>
</dbReference>
<dbReference type="NCBIfam" id="TIGR01464">
    <property type="entry name" value="hemE"/>
    <property type="match status" value="1"/>
</dbReference>
<comment type="subcellular location">
    <subcellularLocation>
        <location evidence="1">Cytoplasm</location>
        <location evidence="1">Cytosol</location>
    </subcellularLocation>
</comment>
<evidence type="ECO:0000259" key="13">
    <source>
        <dbReference type="PROSITE" id="PS00906"/>
    </source>
</evidence>
<evidence type="ECO:0000256" key="9">
    <source>
        <dbReference type="ARBA" id="ARBA00023244"/>
    </source>
</evidence>
<dbReference type="Proteomes" id="UP000199537">
    <property type="component" value="Unassembled WGS sequence"/>
</dbReference>
<feature type="domain" description="Uroporphyrinogen decarboxylase (URO-D)" evidence="13">
    <location>
        <begin position="44"/>
        <end position="53"/>
    </location>
</feature>
<keyword evidence="8 10" id="KW-0456">Lyase</keyword>
<dbReference type="CDD" id="cd00717">
    <property type="entry name" value="URO-D"/>
    <property type="match status" value="1"/>
</dbReference>